<name>A0A438N649_EXOME</name>
<dbReference type="InterPro" id="IPR011701">
    <property type="entry name" value="MFS"/>
</dbReference>
<dbReference type="EMBL" id="NAJM01000018">
    <property type="protein sequence ID" value="RVX71249.1"/>
    <property type="molecule type" value="Genomic_DNA"/>
</dbReference>
<comment type="caution">
    <text evidence="10">The sequence shown here is derived from an EMBL/GenBank/DDBJ whole genome shotgun (WGS) entry which is preliminary data.</text>
</comment>
<feature type="transmembrane region" description="Helical" evidence="8">
    <location>
        <begin position="535"/>
        <end position="558"/>
    </location>
</feature>
<feature type="transmembrane region" description="Helical" evidence="8">
    <location>
        <begin position="472"/>
        <end position="490"/>
    </location>
</feature>
<sequence>MSLLFDPSGVTAEIGPGCDLLQHMRVRARIGLDAYPTHHYSAFQHADQAFRISASQTNALYQASFTMDHSKNPVESSAATSKTDLTKTAVNTPRGDEKDVPVSSQSSTHSHDIKFEGIEGEALGRELSRIATSDYPSAFPLAMIVIALVASVFLVALDMTIVATAIPRITDQFQSLDQVGWYGSAFFLTLGSFQATWGKIYKYYPLKWAYLLSIFIFEIGSLICAVANNSTTLIVGRAIAGMGGAGVASGAYTIVAFSVPPGRRPAFVGILGATFGLASVIGPLLGGVFTDHVSWRWCFYINLPIGAVTVALITFFFSTPPAAKPEVATTREKILQMDLPGTFTIMVAIVCYLLAMQWGGATKSWSDGSVIATLVVFGLATIVFVVIEYFQGDRALLQGRLLKDRTIAVMSFYIFLVAGGFFTLLYYLPIYFQAARNVSAAQSGVNNIPLVLGASLFTVVSGGLVTATGQYIPIMVVGSILSAVGCGMVYTLDVDSPSSEWIGYQALVGIGLGLIFQIPVIVAQSLVKPADLSSVSAIILFFQTMGGAIWISAAQSIFTNKLISGVASNAPGVNTGLVLATGATDLRHVFSGADLDGIVEAYMEGLRGGYGICIACTALAVFVSFAPRWESLKGKIKLDAGAGA</sequence>
<feature type="transmembrane region" description="Helical" evidence="8">
    <location>
        <begin position="339"/>
        <end position="358"/>
    </location>
</feature>
<feature type="transmembrane region" description="Helical" evidence="8">
    <location>
        <begin position="609"/>
        <end position="627"/>
    </location>
</feature>
<dbReference type="CDD" id="cd17502">
    <property type="entry name" value="MFS_Azr1_MDR_like"/>
    <property type="match status" value="1"/>
</dbReference>
<comment type="similarity">
    <text evidence="2">Belongs to the major facilitator superfamily. TCR/Tet family.</text>
</comment>
<feature type="transmembrane region" description="Helical" evidence="8">
    <location>
        <begin position="297"/>
        <end position="318"/>
    </location>
</feature>
<evidence type="ECO:0000256" key="1">
    <source>
        <dbReference type="ARBA" id="ARBA00004141"/>
    </source>
</evidence>
<keyword evidence="6 8" id="KW-0472">Membrane</keyword>
<evidence type="ECO:0000256" key="5">
    <source>
        <dbReference type="ARBA" id="ARBA00022989"/>
    </source>
</evidence>
<feature type="domain" description="Major facilitator superfamily (MFS) profile" evidence="9">
    <location>
        <begin position="144"/>
        <end position="632"/>
    </location>
</feature>
<keyword evidence="5 8" id="KW-1133">Transmembrane helix</keyword>
<keyword evidence="3" id="KW-0813">Transport</keyword>
<evidence type="ECO:0000256" key="4">
    <source>
        <dbReference type="ARBA" id="ARBA00022692"/>
    </source>
</evidence>
<evidence type="ECO:0000256" key="8">
    <source>
        <dbReference type="SAM" id="Phobius"/>
    </source>
</evidence>
<dbReference type="PANTHER" id="PTHR23501">
    <property type="entry name" value="MAJOR FACILITATOR SUPERFAMILY"/>
    <property type="match status" value="1"/>
</dbReference>
<evidence type="ECO:0000313" key="11">
    <source>
        <dbReference type="Proteomes" id="UP000288859"/>
    </source>
</evidence>
<dbReference type="AlphaFoldDB" id="A0A438N649"/>
<feature type="transmembrane region" description="Helical" evidence="8">
    <location>
        <begin position="209"/>
        <end position="228"/>
    </location>
</feature>
<gene>
    <name evidence="10" type="ORF">B0A52_04823</name>
</gene>
<dbReference type="PROSITE" id="PS50850">
    <property type="entry name" value="MFS"/>
    <property type="match status" value="1"/>
</dbReference>
<evidence type="ECO:0000256" key="3">
    <source>
        <dbReference type="ARBA" id="ARBA00022448"/>
    </source>
</evidence>
<evidence type="ECO:0000256" key="6">
    <source>
        <dbReference type="ARBA" id="ARBA00023136"/>
    </source>
</evidence>
<feature type="transmembrane region" description="Helical" evidence="8">
    <location>
        <begin position="179"/>
        <end position="197"/>
    </location>
</feature>
<feature type="transmembrane region" description="Helical" evidence="8">
    <location>
        <begin position="138"/>
        <end position="167"/>
    </location>
</feature>
<feature type="region of interest" description="Disordered" evidence="7">
    <location>
        <begin position="72"/>
        <end position="108"/>
    </location>
</feature>
<reference evidence="10 11" key="1">
    <citation type="submission" date="2017-03" db="EMBL/GenBank/DDBJ databases">
        <title>Genomes of endolithic fungi from Antarctica.</title>
        <authorList>
            <person name="Coleine C."/>
            <person name="Masonjones S."/>
            <person name="Stajich J.E."/>
        </authorList>
    </citation>
    <scope>NUCLEOTIDE SEQUENCE [LARGE SCALE GENOMIC DNA]</scope>
    <source>
        <strain evidence="10 11">CCFEE 6314</strain>
    </source>
</reference>
<evidence type="ECO:0000313" key="10">
    <source>
        <dbReference type="EMBL" id="RVX71249.1"/>
    </source>
</evidence>
<feature type="transmembrane region" description="Helical" evidence="8">
    <location>
        <begin position="407"/>
        <end position="428"/>
    </location>
</feature>
<dbReference type="FunFam" id="1.20.1250.20:FF:000196">
    <property type="entry name" value="MFS toxin efflux pump (AflT)"/>
    <property type="match status" value="1"/>
</dbReference>
<protein>
    <recommendedName>
        <fullName evidence="9">Major facilitator superfamily (MFS) profile domain-containing protein</fullName>
    </recommendedName>
</protein>
<dbReference type="GO" id="GO:0022857">
    <property type="term" value="F:transmembrane transporter activity"/>
    <property type="evidence" value="ECO:0007669"/>
    <property type="project" value="InterPro"/>
</dbReference>
<feature type="transmembrane region" description="Helical" evidence="8">
    <location>
        <begin position="266"/>
        <end position="285"/>
    </location>
</feature>
<dbReference type="FunFam" id="1.20.1250.20:FF:000489">
    <property type="entry name" value="MFS general substrate transporter"/>
    <property type="match status" value="1"/>
</dbReference>
<dbReference type="InterPro" id="IPR020846">
    <property type="entry name" value="MFS_dom"/>
</dbReference>
<feature type="transmembrane region" description="Helical" evidence="8">
    <location>
        <begin position="234"/>
        <end position="259"/>
    </location>
</feature>
<feature type="transmembrane region" description="Helical" evidence="8">
    <location>
        <begin position="448"/>
        <end position="465"/>
    </location>
</feature>
<dbReference type="Pfam" id="PF07690">
    <property type="entry name" value="MFS_1"/>
    <property type="match status" value="1"/>
</dbReference>
<organism evidence="10 11">
    <name type="scientific">Exophiala mesophila</name>
    <name type="common">Black yeast-like fungus</name>
    <dbReference type="NCBI Taxonomy" id="212818"/>
    <lineage>
        <taxon>Eukaryota</taxon>
        <taxon>Fungi</taxon>
        <taxon>Dikarya</taxon>
        <taxon>Ascomycota</taxon>
        <taxon>Pezizomycotina</taxon>
        <taxon>Eurotiomycetes</taxon>
        <taxon>Chaetothyriomycetidae</taxon>
        <taxon>Chaetothyriales</taxon>
        <taxon>Herpotrichiellaceae</taxon>
        <taxon>Exophiala</taxon>
    </lineage>
</organism>
<keyword evidence="4 8" id="KW-0812">Transmembrane</keyword>
<dbReference type="Gene3D" id="1.20.1250.20">
    <property type="entry name" value="MFS general substrate transporter like domains"/>
    <property type="match status" value="1"/>
</dbReference>
<feature type="transmembrane region" description="Helical" evidence="8">
    <location>
        <begin position="502"/>
        <end position="523"/>
    </location>
</feature>
<comment type="subcellular location">
    <subcellularLocation>
        <location evidence="1">Membrane</location>
        <topology evidence="1">Multi-pass membrane protein</topology>
    </subcellularLocation>
</comment>
<dbReference type="OrthoDB" id="10021397at2759"/>
<dbReference type="InterPro" id="IPR036259">
    <property type="entry name" value="MFS_trans_sf"/>
</dbReference>
<dbReference type="GO" id="GO:0005886">
    <property type="term" value="C:plasma membrane"/>
    <property type="evidence" value="ECO:0007669"/>
    <property type="project" value="TreeGrafter"/>
</dbReference>
<proteinExistence type="inferred from homology"/>
<evidence type="ECO:0000259" key="9">
    <source>
        <dbReference type="PROSITE" id="PS50850"/>
    </source>
</evidence>
<evidence type="ECO:0000256" key="2">
    <source>
        <dbReference type="ARBA" id="ARBA00007520"/>
    </source>
</evidence>
<dbReference type="PANTHER" id="PTHR23501:SF177">
    <property type="entry name" value="MAJOR FACILITATOR SUPERFAMILY (MFS) PROFILE DOMAIN-CONTAINING PROTEIN-RELATED"/>
    <property type="match status" value="1"/>
</dbReference>
<dbReference type="SUPFAM" id="SSF103473">
    <property type="entry name" value="MFS general substrate transporter"/>
    <property type="match status" value="1"/>
</dbReference>
<feature type="transmembrane region" description="Helical" evidence="8">
    <location>
        <begin position="370"/>
        <end position="387"/>
    </location>
</feature>
<dbReference type="Proteomes" id="UP000288859">
    <property type="component" value="Unassembled WGS sequence"/>
</dbReference>
<accession>A0A438N649</accession>
<dbReference type="VEuPathDB" id="FungiDB:PV10_02322"/>
<feature type="compositionally biased region" description="Polar residues" evidence="7">
    <location>
        <begin position="72"/>
        <end position="91"/>
    </location>
</feature>
<evidence type="ECO:0000256" key="7">
    <source>
        <dbReference type="SAM" id="MobiDB-lite"/>
    </source>
</evidence>